<dbReference type="Proteomes" id="UP000044806">
    <property type="component" value="Unassembled WGS sequence"/>
</dbReference>
<dbReference type="EMBL" id="CWOW01000058">
    <property type="protein sequence ID" value="CSB21672.1"/>
    <property type="molecule type" value="Genomic_DNA"/>
</dbReference>
<organism evidence="1 2">
    <name type="scientific">Vibrio cholerae</name>
    <dbReference type="NCBI Taxonomy" id="666"/>
    <lineage>
        <taxon>Bacteria</taxon>
        <taxon>Pseudomonadati</taxon>
        <taxon>Pseudomonadota</taxon>
        <taxon>Gammaproteobacteria</taxon>
        <taxon>Vibrionales</taxon>
        <taxon>Vibrionaceae</taxon>
        <taxon>Vibrio</taxon>
    </lineage>
</organism>
<gene>
    <name evidence="1" type="ORF">ERS013165_03865</name>
</gene>
<name>A0A655SG81_VIBCL</name>
<sequence length="41" mass="4696">MHIHVSISEKLIIKNVESTSEIERSVNFVIETKGDNVQKRS</sequence>
<dbReference type="AlphaFoldDB" id="A0A655SG81"/>
<reference evidence="1 2" key="1">
    <citation type="submission" date="2015-07" db="EMBL/GenBank/DDBJ databases">
        <authorList>
            <consortium name="Pathogen Informatics"/>
        </authorList>
    </citation>
    <scope>NUCLEOTIDE SEQUENCE [LARGE SCALE GENOMIC DNA]</scope>
    <source>
        <strain evidence="1 2">A51</strain>
    </source>
</reference>
<protein>
    <submittedName>
        <fullName evidence="1">Uncharacterized protein</fullName>
    </submittedName>
</protein>
<evidence type="ECO:0000313" key="2">
    <source>
        <dbReference type="Proteomes" id="UP000044806"/>
    </source>
</evidence>
<accession>A0A655SG81</accession>
<proteinExistence type="predicted"/>
<evidence type="ECO:0000313" key="1">
    <source>
        <dbReference type="EMBL" id="CSB21672.1"/>
    </source>
</evidence>